<comment type="similarity">
    <text evidence="2">Belongs to the glycosyl hydrolase 2 family.</text>
</comment>
<dbReference type="InterPro" id="IPR004199">
    <property type="entry name" value="B-gal_small/dom_5"/>
</dbReference>
<dbReference type="Pfam" id="PF02836">
    <property type="entry name" value="Glyco_hydro_2_C"/>
    <property type="match status" value="1"/>
</dbReference>
<organism evidence="9 10">
    <name type="scientific">Apiotrichum porosum</name>
    <dbReference type="NCBI Taxonomy" id="105984"/>
    <lineage>
        <taxon>Eukaryota</taxon>
        <taxon>Fungi</taxon>
        <taxon>Dikarya</taxon>
        <taxon>Basidiomycota</taxon>
        <taxon>Agaricomycotina</taxon>
        <taxon>Tremellomycetes</taxon>
        <taxon>Trichosporonales</taxon>
        <taxon>Trichosporonaceae</taxon>
        <taxon>Apiotrichum</taxon>
    </lineage>
</organism>
<evidence type="ECO:0000259" key="8">
    <source>
        <dbReference type="SMART" id="SM01038"/>
    </source>
</evidence>
<sequence>MKSTWRPAEHESPEPSTTTLPPRAWYESSSAPRVSLNGTWRFRLSATANVPDTFASQDSTEDSSTDDAWSDLPVPSTWVLHGHGAPAYQNIRYPFPIDPPRVPDANPTGDYRLNFTLPPNWPRDGQTILRFDGVESFAKVWLNGTRLGTSGGSRLGFELDATAALTPPGQANALAVRVHQWSANTYVEDQDQWWLPGIFRDVTILHRPKGAVCDHFVHASYDHTTGTGNFRVDSQPEGRVRVPDLGIDSATGEDVVIDNVEPWFAESPKLYTAELDTGSERIPIRIGFRSVKIDHGVIKVNGRRILLRGVNRHEFHPDKGRSVDRETMVQDILLMKQHNINAVRCSHYPPHPLFLSLCDEYGLWVMDEGDLETHGWEAVSWRGNPTNSPEWRANLVDRTKRMVERDKNHPSVVIWSLGNEAGTGCNVTAMVQWIKERDPSRLVHYERDWAMESVDIYSRMYPTQGLVEAIGKGEEGEIPQHEADSRGIVEDLNTPAALERRRNAPFVMCEYAHAMGNGPGGLQEYRQLFDTYDRLQGGFVWEWIDHGIPATGPKGETYYKYGGDFGETIHDGNFVCDGLLFPNRQPSPGLLELKKVVEPVSITLLETNTEVFIKNKYDMVDTSAFHFKWKLEVDGFIVREGVLDVPVIPAGKSTTVRLPAFHVDAGKQWWVTVAVVLAESTPWASAGHEVAWGQFSLAPPRTIPTITPVALAPRKHDDGTVSLGNARFSARGQLLSLGAQLPVTSGCVLDIWRAPTDNDRGGDRADGRNYGSVWHDAGLHRMIHRVDGIEVDNQQLVVFTRVASASSDRGLVATYHWTATAQESVQLRVHVVPTGDWQGVPLPRMGVRLGLPRQLETISWFGRGPGESYPDTCAAARVGLFNGTLDGWQTPYVYPQENGSRSGVQWAEFHGSERGAGLRVEYVGDDSNRHGLAIAARPWTTEALEAAQHTIDLEDSGTMWLNIDTAVHGIGTASCGPGVQPQYQLEAKEMAFDIAFRDLSGIRTKL</sequence>
<evidence type="ECO:0000256" key="4">
    <source>
        <dbReference type="ARBA" id="ARBA00022801"/>
    </source>
</evidence>
<protein>
    <recommendedName>
        <fullName evidence="3">beta-galactosidase</fullName>
        <ecNumber evidence="3">3.2.1.23</ecNumber>
    </recommendedName>
    <alternativeName>
        <fullName evidence="6">Lactase</fullName>
    </alternativeName>
</protein>
<dbReference type="InterPro" id="IPR008979">
    <property type="entry name" value="Galactose-bd-like_sf"/>
</dbReference>
<dbReference type="RefSeq" id="XP_028472467.1">
    <property type="nucleotide sequence ID" value="XM_028619293.1"/>
</dbReference>
<dbReference type="EC" id="3.2.1.23" evidence="3"/>
<evidence type="ECO:0000256" key="6">
    <source>
        <dbReference type="ARBA" id="ARBA00032230"/>
    </source>
</evidence>
<name>A0A427XEI8_9TREE</name>
<dbReference type="GO" id="GO:0005990">
    <property type="term" value="P:lactose catabolic process"/>
    <property type="evidence" value="ECO:0007669"/>
    <property type="project" value="TreeGrafter"/>
</dbReference>
<dbReference type="InterPro" id="IPR032312">
    <property type="entry name" value="LacZ_4"/>
</dbReference>
<dbReference type="SMART" id="SM01038">
    <property type="entry name" value="Bgal_small_N"/>
    <property type="match status" value="1"/>
</dbReference>
<evidence type="ECO:0000256" key="1">
    <source>
        <dbReference type="ARBA" id="ARBA00001412"/>
    </source>
</evidence>
<evidence type="ECO:0000256" key="5">
    <source>
        <dbReference type="ARBA" id="ARBA00023295"/>
    </source>
</evidence>
<dbReference type="Gene3D" id="2.60.120.260">
    <property type="entry name" value="Galactose-binding domain-like"/>
    <property type="match status" value="1"/>
</dbReference>
<evidence type="ECO:0000313" key="9">
    <source>
        <dbReference type="EMBL" id="RSH77320.1"/>
    </source>
</evidence>
<dbReference type="STRING" id="105984.A0A427XEI8"/>
<accession>A0A427XEI8</accession>
<dbReference type="Pfam" id="PF16353">
    <property type="entry name" value="LacZ_4"/>
    <property type="match status" value="1"/>
</dbReference>
<dbReference type="SUPFAM" id="SSF49785">
    <property type="entry name" value="Galactose-binding domain-like"/>
    <property type="match status" value="1"/>
</dbReference>
<reference evidence="9 10" key="1">
    <citation type="submission" date="2018-11" db="EMBL/GenBank/DDBJ databases">
        <title>Genome sequence of Apiotrichum porosum DSM 27194.</title>
        <authorList>
            <person name="Aliyu H."/>
            <person name="Gorte O."/>
            <person name="Ochsenreither K."/>
        </authorList>
    </citation>
    <scope>NUCLEOTIDE SEQUENCE [LARGE SCALE GENOMIC DNA]</scope>
    <source>
        <strain evidence="9 10">DSM 27194</strain>
    </source>
</reference>
<dbReference type="EMBL" id="RSCE01000017">
    <property type="protein sequence ID" value="RSH77320.1"/>
    <property type="molecule type" value="Genomic_DNA"/>
</dbReference>
<evidence type="ECO:0000313" key="10">
    <source>
        <dbReference type="Proteomes" id="UP000279236"/>
    </source>
</evidence>
<dbReference type="Gene3D" id="2.60.40.10">
    <property type="entry name" value="Immunoglobulins"/>
    <property type="match status" value="2"/>
</dbReference>
<proteinExistence type="inferred from homology"/>
<dbReference type="FunFam" id="3.20.20.80:FF:000018">
    <property type="entry name" value="Beta-galactosidase"/>
    <property type="match status" value="1"/>
</dbReference>
<dbReference type="InterPro" id="IPR036156">
    <property type="entry name" value="Beta-gal/glucu_dom_sf"/>
</dbReference>
<keyword evidence="10" id="KW-1185">Reference proteome</keyword>
<dbReference type="GO" id="GO:0009341">
    <property type="term" value="C:beta-galactosidase complex"/>
    <property type="evidence" value="ECO:0007669"/>
    <property type="project" value="InterPro"/>
</dbReference>
<dbReference type="Pfam" id="PF02837">
    <property type="entry name" value="Glyco_hydro_2_N"/>
    <property type="match status" value="1"/>
</dbReference>
<feature type="domain" description="Beta galactosidase small chain/" evidence="8">
    <location>
        <begin position="720"/>
        <end position="997"/>
    </location>
</feature>
<comment type="catalytic activity">
    <reaction evidence="1">
        <text>Hydrolysis of terminal non-reducing beta-D-galactose residues in beta-D-galactosides.</text>
        <dbReference type="EC" id="3.2.1.23"/>
    </reaction>
</comment>
<dbReference type="AlphaFoldDB" id="A0A427XEI8"/>
<dbReference type="OrthoDB" id="408320at2759"/>
<comment type="caution">
    <text evidence="9">The sequence shown here is derived from an EMBL/GenBank/DDBJ whole genome shotgun (WGS) entry which is preliminary data.</text>
</comment>
<dbReference type="InterPro" id="IPR050347">
    <property type="entry name" value="Bact_Beta-galactosidase"/>
</dbReference>
<evidence type="ECO:0000256" key="2">
    <source>
        <dbReference type="ARBA" id="ARBA00007401"/>
    </source>
</evidence>
<dbReference type="GeneID" id="39588174"/>
<dbReference type="InterPro" id="IPR023230">
    <property type="entry name" value="Glyco_hydro_2_CS"/>
</dbReference>
<dbReference type="InterPro" id="IPR014718">
    <property type="entry name" value="GH-type_carb-bd"/>
</dbReference>
<dbReference type="Gene3D" id="2.70.98.10">
    <property type="match status" value="1"/>
</dbReference>
<dbReference type="GO" id="GO:0030246">
    <property type="term" value="F:carbohydrate binding"/>
    <property type="evidence" value="ECO:0007669"/>
    <property type="project" value="InterPro"/>
</dbReference>
<evidence type="ECO:0000256" key="7">
    <source>
        <dbReference type="SAM" id="MobiDB-lite"/>
    </source>
</evidence>
<dbReference type="Proteomes" id="UP000279236">
    <property type="component" value="Unassembled WGS sequence"/>
</dbReference>
<keyword evidence="5" id="KW-0326">Glycosidase</keyword>
<dbReference type="InterPro" id="IPR006104">
    <property type="entry name" value="Glyco_hydro_2_N"/>
</dbReference>
<dbReference type="InterPro" id="IPR006103">
    <property type="entry name" value="Glyco_hydro_2_cat"/>
</dbReference>
<evidence type="ECO:0000256" key="3">
    <source>
        <dbReference type="ARBA" id="ARBA00012756"/>
    </source>
</evidence>
<gene>
    <name evidence="9" type="ORF">EHS24_003631</name>
</gene>
<dbReference type="InterPro" id="IPR017853">
    <property type="entry name" value="GH"/>
</dbReference>
<dbReference type="PANTHER" id="PTHR46323">
    <property type="entry name" value="BETA-GALACTOSIDASE"/>
    <property type="match status" value="1"/>
</dbReference>
<dbReference type="PANTHER" id="PTHR46323:SF2">
    <property type="entry name" value="BETA-GALACTOSIDASE"/>
    <property type="match status" value="1"/>
</dbReference>
<feature type="region of interest" description="Disordered" evidence="7">
    <location>
        <begin position="1"/>
        <end position="31"/>
    </location>
</feature>
<dbReference type="PROSITE" id="PS00719">
    <property type="entry name" value="GLYCOSYL_HYDROL_F2_1"/>
    <property type="match status" value="1"/>
</dbReference>
<dbReference type="InterPro" id="IPR006101">
    <property type="entry name" value="Glyco_hydro_2"/>
</dbReference>
<dbReference type="Pfam" id="PF02929">
    <property type="entry name" value="Bgal_small_N"/>
    <property type="match status" value="1"/>
</dbReference>
<keyword evidence="4" id="KW-0378">Hydrolase</keyword>
<dbReference type="SUPFAM" id="SSF49303">
    <property type="entry name" value="beta-Galactosidase/glucuronidase domain"/>
    <property type="match status" value="2"/>
</dbReference>
<dbReference type="PROSITE" id="PS00608">
    <property type="entry name" value="GLYCOSYL_HYDROL_F2_2"/>
    <property type="match status" value="1"/>
</dbReference>
<dbReference type="GO" id="GO:0004565">
    <property type="term" value="F:beta-galactosidase activity"/>
    <property type="evidence" value="ECO:0007669"/>
    <property type="project" value="UniProtKB-EC"/>
</dbReference>
<dbReference type="InterPro" id="IPR013783">
    <property type="entry name" value="Ig-like_fold"/>
</dbReference>
<dbReference type="PRINTS" id="PR00132">
    <property type="entry name" value="GLHYDRLASE2"/>
</dbReference>
<dbReference type="SUPFAM" id="SSF51445">
    <property type="entry name" value="(Trans)glycosidases"/>
    <property type="match status" value="1"/>
</dbReference>
<dbReference type="InterPro" id="IPR011013">
    <property type="entry name" value="Gal_mutarotase_sf_dom"/>
</dbReference>
<dbReference type="Gene3D" id="3.20.20.80">
    <property type="entry name" value="Glycosidases"/>
    <property type="match status" value="1"/>
</dbReference>
<dbReference type="SUPFAM" id="SSF74650">
    <property type="entry name" value="Galactose mutarotase-like"/>
    <property type="match status" value="1"/>
</dbReference>
<dbReference type="InterPro" id="IPR023232">
    <property type="entry name" value="Glyco_hydro_2_AS"/>
</dbReference>